<organism evidence="3 4">
    <name type="scientific">Panagrolaimus superbus</name>
    <dbReference type="NCBI Taxonomy" id="310955"/>
    <lineage>
        <taxon>Eukaryota</taxon>
        <taxon>Metazoa</taxon>
        <taxon>Ecdysozoa</taxon>
        <taxon>Nematoda</taxon>
        <taxon>Chromadorea</taxon>
        <taxon>Rhabditida</taxon>
        <taxon>Tylenchina</taxon>
        <taxon>Panagrolaimomorpha</taxon>
        <taxon>Panagrolaimoidea</taxon>
        <taxon>Panagrolaimidae</taxon>
        <taxon>Panagrolaimus</taxon>
    </lineage>
</organism>
<name>A0A914XVU1_9BILA</name>
<dbReference type="Proteomes" id="UP000887577">
    <property type="component" value="Unplaced"/>
</dbReference>
<dbReference type="AlphaFoldDB" id="A0A914XVU1"/>
<evidence type="ECO:0000313" key="4">
    <source>
        <dbReference type="WBParaSite" id="PSU_v2.g11351.t1"/>
    </source>
</evidence>
<evidence type="ECO:0000313" key="3">
    <source>
        <dbReference type="Proteomes" id="UP000887577"/>
    </source>
</evidence>
<keyword evidence="2" id="KW-0732">Signal</keyword>
<feature type="compositionally biased region" description="Acidic residues" evidence="1">
    <location>
        <begin position="314"/>
        <end position="324"/>
    </location>
</feature>
<feature type="chain" id="PRO_5036766618" evidence="2">
    <location>
        <begin position="25"/>
        <end position="732"/>
    </location>
</feature>
<feature type="region of interest" description="Disordered" evidence="1">
    <location>
        <begin position="303"/>
        <end position="337"/>
    </location>
</feature>
<protein>
    <submittedName>
        <fullName evidence="4">Uncharacterized protein</fullName>
    </submittedName>
</protein>
<dbReference type="WBParaSite" id="PSU_v2.g11351.t1">
    <property type="protein sequence ID" value="PSU_v2.g11351.t1"/>
    <property type="gene ID" value="PSU_v2.g11351"/>
</dbReference>
<evidence type="ECO:0000256" key="1">
    <source>
        <dbReference type="SAM" id="MobiDB-lite"/>
    </source>
</evidence>
<feature type="region of interest" description="Disordered" evidence="1">
    <location>
        <begin position="488"/>
        <end position="512"/>
    </location>
</feature>
<proteinExistence type="predicted"/>
<sequence length="732" mass="82579">MMRHIVSIPLLVLFVILCVKKVASDGSNSGCSMKDVMTCVVQLKSYNVPIDTNMMNVVFNVSTEAKLVHVCRAYNNAMPCFKQRLATCANEKQRLRLEEVNRLLLFICAPFSLQRQKTLLKVGKCIGEVLNHPVEPNCSSTKHRFWHKLRLCRDNCESNDVVCQMRVRMSELAVCSVIAIEKQCGRQAADFYSYMQTAIIAEEFPIQCKYDYAADKIRKLLNSQEYLNEEVLKNIQSPPSQQFIVQELVLPRSETNYSKKSKESLQTSSSSNENGNNLIKGTRISSSSSYNFTKKALKIFQNGRKKITNNDKTSEEEEENDSQEEQQRKQQLKKEKTKAIRTRNFLKLFRPSKFAEINLKKYQPPENTVIVQLFPTKESLENITSKEKGSNEQQQQQQQLPAFLQGARPIPDSSSMGRSIILPKTTYLSKEIPSKEILKATSKSKEIKSTEVAEASKLAGVREVYAPKFESISDTSTSTPVLSISEESSTLSVSTSSPASSISSTISTTTSTSTTTTSAPIIIAFTEIIPVSTTPEIFMNVIDDTTTNRFYPWYYNNLNKQINNNTSMVTTNPIFPYFNPRTLSSLPKPPTVIDPYYSNNNQQQQQQQPINTFDPNKFAENFVSRINLRGLLTTTTPSTSDDIAKLLNMPDFKEKADTILSTAIDVLKPHNKYQQPFADVPDNGLLHHSPTMHSNQQNKTASAAFTELMETIKKISPTVLDNIREKLMGHNN</sequence>
<keyword evidence="3" id="KW-1185">Reference proteome</keyword>
<feature type="compositionally biased region" description="Basic and acidic residues" evidence="1">
    <location>
        <begin position="325"/>
        <end position="337"/>
    </location>
</feature>
<accession>A0A914XVU1</accession>
<feature type="compositionally biased region" description="Polar residues" evidence="1">
    <location>
        <begin position="272"/>
        <end position="282"/>
    </location>
</feature>
<reference evidence="4" key="1">
    <citation type="submission" date="2022-11" db="UniProtKB">
        <authorList>
            <consortium name="WormBaseParasite"/>
        </authorList>
    </citation>
    <scope>IDENTIFICATION</scope>
</reference>
<feature type="region of interest" description="Disordered" evidence="1">
    <location>
        <begin position="255"/>
        <end position="282"/>
    </location>
</feature>
<feature type="signal peptide" evidence="2">
    <location>
        <begin position="1"/>
        <end position="24"/>
    </location>
</feature>
<evidence type="ECO:0000256" key="2">
    <source>
        <dbReference type="SAM" id="SignalP"/>
    </source>
</evidence>